<proteinExistence type="predicted"/>
<keyword evidence="2" id="KW-0732">Signal</keyword>
<dbReference type="EMBL" id="GBEZ01007340">
    <property type="protein sequence ID" value="JAC78116.1"/>
    <property type="molecule type" value="Transcribed_RNA"/>
</dbReference>
<reference evidence="4" key="1">
    <citation type="submission" date="2014-05" db="EMBL/GenBank/DDBJ databases">
        <title>The transcriptome of the halophilic microalga Tetraselmis sp. GSL018 isolated from the Great Salt Lake, Utah.</title>
        <authorList>
            <person name="Jinkerson R.E."/>
            <person name="D'Adamo S."/>
            <person name="Posewitz M.C."/>
        </authorList>
    </citation>
    <scope>NUCLEOTIDE SEQUENCE</scope>
    <source>
        <strain evidence="4">GSL018</strain>
    </source>
</reference>
<dbReference type="EMBL" id="GBEZ01018733">
    <property type="protein sequence ID" value="JAC67735.1"/>
    <property type="molecule type" value="Transcribed_RNA"/>
</dbReference>
<gene>
    <name evidence="3" type="ORF">TSPGSL018_10372</name>
    <name evidence="4" type="ORF">TSPGSL018_15996</name>
</gene>
<evidence type="ECO:0000256" key="1">
    <source>
        <dbReference type="SAM" id="MobiDB-lite"/>
    </source>
</evidence>
<feature type="compositionally biased region" description="Acidic residues" evidence="1">
    <location>
        <begin position="229"/>
        <end position="253"/>
    </location>
</feature>
<evidence type="ECO:0000256" key="2">
    <source>
        <dbReference type="SAM" id="SignalP"/>
    </source>
</evidence>
<evidence type="ECO:0000313" key="3">
    <source>
        <dbReference type="EMBL" id="JAC67735.1"/>
    </source>
</evidence>
<feature type="signal peptide" evidence="2">
    <location>
        <begin position="1"/>
        <end position="19"/>
    </location>
</feature>
<organism evidence="4">
    <name type="scientific">Tetraselmis sp. GSL018</name>
    <dbReference type="NCBI Taxonomy" id="582737"/>
    <lineage>
        <taxon>Eukaryota</taxon>
        <taxon>Viridiplantae</taxon>
        <taxon>Chlorophyta</taxon>
        <taxon>core chlorophytes</taxon>
        <taxon>Chlorodendrophyceae</taxon>
        <taxon>Chlorodendrales</taxon>
        <taxon>Chlorodendraceae</taxon>
        <taxon>Tetraselmis</taxon>
    </lineage>
</organism>
<name>A0A061S5U2_9CHLO</name>
<dbReference type="PANTHER" id="PTHR36058">
    <property type="entry name" value="NUCLEOPHOSMIN"/>
    <property type="match status" value="1"/>
</dbReference>
<protein>
    <submittedName>
        <fullName evidence="4">Nucleophosmin-like isoform x1</fullName>
    </submittedName>
</protein>
<feature type="chain" id="PRO_5007370681" evidence="2">
    <location>
        <begin position="20"/>
        <end position="299"/>
    </location>
</feature>
<feature type="region of interest" description="Disordered" evidence="1">
    <location>
        <begin position="228"/>
        <end position="253"/>
    </location>
</feature>
<dbReference type="AlphaFoldDB" id="A0A061S5U2"/>
<accession>A0A061S5U2</accession>
<sequence>MPRTILLFCLSLLVSTVFGQMGMPKKEKILHNKGDLKFIQCAVCEEVAKVVHRTISDMRKELAPGKKLKEIDIIEKLEKICKPDEDEGLWITRFDLVERNRQLQLEDQGAYGKCKVECQTVAKACDNVLGEHDTDVAELLYQESAKRSQLSQLLCHDLTDVCNSKPPKLPKKGRPHDEEWIEVDEKELQMQKLMRDMQGAGMPGMSMYGRDELQDQLEGMKEMYGYGDDYGDYGDGADGDDSGEGEAEGDDQAAYDSVKAAASAAYDSVKSTVNSAVKGAKDAAAKVSSAFTGSKSDEL</sequence>
<dbReference type="PANTHER" id="PTHR36058:SF1">
    <property type="entry name" value="NUCLEOPHOSMIN"/>
    <property type="match status" value="1"/>
</dbReference>
<evidence type="ECO:0000313" key="4">
    <source>
        <dbReference type="EMBL" id="JAC78116.1"/>
    </source>
</evidence>